<organism evidence="2 3">
    <name type="scientific">Vicia faba</name>
    <name type="common">Broad bean</name>
    <name type="synonym">Faba vulgaris</name>
    <dbReference type="NCBI Taxonomy" id="3906"/>
    <lineage>
        <taxon>Eukaryota</taxon>
        <taxon>Viridiplantae</taxon>
        <taxon>Streptophyta</taxon>
        <taxon>Embryophyta</taxon>
        <taxon>Tracheophyta</taxon>
        <taxon>Spermatophyta</taxon>
        <taxon>Magnoliopsida</taxon>
        <taxon>eudicotyledons</taxon>
        <taxon>Gunneridae</taxon>
        <taxon>Pentapetalae</taxon>
        <taxon>rosids</taxon>
        <taxon>fabids</taxon>
        <taxon>Fabales</taxon>
        <taxon>Fabaceae</taxon>
        <taxon>Papilionoideae</taxon>
        <taxon>50 kb inversion clade</taxon>
        <taxon>NPAAA clade</taxon>
        <taxon>Hologalegina</taxon>
        <taxon>IRL clade</taxon>
        <taxon>Fabeae</taxon>
        <taxon>Vicia</taxon>
    </lineage>
</organism>
<dbReference type="PANTHER" id="PTHR33233:SF17">
    <property type="entry name" value="DUF4283 DOMAIN-CONTAINING PROTEIN"/>
    <property type="match status" value="1"/>
</dbReference>
<dbReference type="Pfam" id="PF14111">
    <property type="entry name" value="DUF4283"/>
    <property type="match status" value="1"/>
</dbReference>
<evidence type="ECO:0000313" key="2">
    <source>
        <dbReference type="EMBL" id="CAI8595563.1"/>
    </source>
</evidence>
<dbReference type="InterPro" id="IPR025558">
    <property type="entry name" value="DUF4283"/>
</dbReference>
<sequence>MPDLYYNDTSYFIARFKNNEDQEKVMEQGPYFIYGKPLFLKYWSPDFEIKEDILRVLPLWITLPNLPMHLWGKKSISNIASTIGKPITTDECTAKKLCISYARVLVEVDITQKL</sequence>
<dbReference type="PANTHER" id="PTHR33233">
    <property type="entry name" value="ENDONUCLEASE/EXONUCLEASE/PHOSPHATASE"/>
    <property type="match status" value="1"/>
</dbReference>
<dbReference type="Proteomes" id="UP001157006">
    <property type="component" value="Chromosome 1S"/>
</dbReference>
<protein>
    <recommendedName>
        <fullName evidence="1">DUF4283 domain-containing protein</fullName>
    </recommendedName>
</protein>
<proteinExistence type="predicted"/>
<keyword evidence="3" id="KW-1185">Reference proteome</keyword>
<dbReference type="AlphaFoldDB" id="A0AAV0ZE75"/>
<dbReference type="EMBL" id="OX451735">
    <property type="protein sequence ID" value="CAI8595563.1"/>
    <property type="molecule type" value="Genomic_DNA"/>
</dbReference>
<name>A0AAV0ZE75_VICFA</name>
<accession>A0AAV0ZE75</accession>
<evidence type="ECO:0000259" key="1">
    <source>
        <dbReference type="Pfam" id="PF14111"/>
    </source>
</evidence>
<reference evidence="2 3" key="1">
    <citation type="submission" date="2023-01" db="EMBL/GenBank/DDBJ databases">
        <authorList>
            <person name="Kreplak J."/>
        </authorList>
    </citation>
    <scope>NUCLEOTIDE SEQUENCE [LARGE SCALE GENOMIC DNA]</scope>
</reference>
<gene>
    <name evidence="2" type="ORF">VFH_I196880</name>
</gene>
<feature type="domain" description="DUF4283" evidence="1">
    <location>
        <begin position="4"/>
        <end position="50"/>
    </location>
</feature>
<evidence type="ECO:0000313" key="3">
    <source>
        <dbReference type="Proteomes" id="UP001157006"/>
    </source>
</evidence>